<feature type="non-terminal residue" evidence="2">
    <location>
        <position position="1"/>
    </location>
</feature>
<dbReference type="AlphaFoldDB" id="A0A8H3E0R0"/>
<organism evidence="2 3">
    <name type="scientific">Rhizoctonia solani</name>
    <dbReference type="NCBI Taxonomy" id="456999"/>
    <lineage>
        <taxon>Eukaryota</taxon>
        <taxon>Fungi</taxon>
        <taxon>Dikarya</taxon>
        <taxon>Basidiomycota</taxon>
        <taxon>Agaricomycotina</taxon>
        <taxon>Agaricomycetes</taxon>
        <taxon>Cantharellales</taxon>
        <taxon>Ceratobasidiaceae</taxon>
        <taxon>Rhizoctonia</taxon>
    </lineage>
</organism>
<evidence type="ECO:0000313" key="2">
    <source>
        <dbReference type="EMBL" id="CAE7101906.1"/>
    </source>
</evidence>
<comment type="caution">
    <text evidence="2">The sequence shown here is derived from an EMBL/GenBank/DDBJ whole genome shotgun (WGS) entry which is preliminary data.</text>
</comment>
<protein>
    <recommendedName>
        <fullName evidence="1">BTB domain-containing protein</fullName>
    </recommendedName>
</protein>
<dbReference type="Gene3D" id="3.30.710.10">
    <property type="entry name" value="Potassium Channel Kv1.1, Chain A"/>
    <property type="match status" value="1"/>
</dbReference>
<name>A0A8H3E0R0_9AGAM</name>
<dbReference type="EMBL" id="CAJNJQ010000819">
    <property type="protein sequence ID" value="CAE7101906.1"/>
    <property type="molecule type" value="Genomic_DNA"/>
</dbReference>
<dbReference type="Proteomes" id="UP000663827">
    <property type="component" value="Unassembled WGS sequence"/>
</dbReference>
<sequence length="274" mass="31670">WPLMGSLDLDLFRPVLLDYKLYIGLIDLFEAASRSVNFLPPVRRSKFFFDDSMLVIQIEDVQFKIHKSKLMESETFSDMFATADGSNASGSPMEGYCTDRPIKLEGVSASDFECLLTLLYERHFTYQHPELETPLLLPAFRLAHMWNFTELRAYLLPYLENNLSDADKVVYAHEFDMKEWIIPAYIRLCRRAEPLSSEEAEKLGFKAAMMIFRLREERYLLTDQRCCGRAMQVRSPIYCNSCGRGSGVMTDKVIEEKINTWEKNGQIFTSISGL</sequence>
<proteinExistence type="predicted"/>
<evidence type="ECO:0000259" key="1">
    <source>
        <dbReference type="PROSITE" id="PS50097"/>
    </source>
</evidence>
<reference evidence="2" key="1">
    <citation type="submission" date="2021-01" db="EMBL/GenBank/DDBJ databases">
        <authorList>
            <person name="Kaushik A."/>
        </authorList>
    </citation>
    <scope>NUCLEOTIDE SEQUENCE</scope>
    <source>
        <strain evidence="2">AG5</strain>
    </source>
</reference>
<dbReference type="InterPro" id="IPR011333">
    <property type="entry name" value="SKP1/BTB/POZ_sf"/>
</dbReference>
<dbReference type="SMART" id="SM00225">
    <property type="entry name" value="BTB"/>
    <property type="match status" value="1"/>
</dbReference>
<dbReference type="SUPFAM" id="SSF54695">
    <property type="entry name" value="POZ domain"/>
    <property type="match status" value="1"/>
</dbReference>
<dbReference type="PROSITE" id="PS50097">
    <property type="entry name" value="BTB"/>
    <property type="match status" value="1"/>
</dbReference>
<dbReference type="Pfam" id="PF00651">
    <property type="entry name" value="BTB"/>
    <property type="match status" value="1"/>
</dbReference>
<accession>A0A8H3E0R0</accession>
<gene>
    <name evidence="2" type="ORF">RDB_LOCUS41290</name>
</gene>
<feature type="domain" description="BTB" evidence="1">
    <location>
        <begin position="50"/>
        <end position="128"/>
    </location>
</feature>
<dbReference type="InterPro" id="IPR000210">
    <property type="entry name" value="BTB/POZ_dom"/>
</dbReference>
<evidence type="ECO:0000313" key="3">
    <source>
        <dbReference type="Proteomes" id="UP000663827"/>
    </source>
</evidence>